<protein>
    <submittedName>
        <fullName evidence="1">Uncharacterized protein</fullName>
    </submittedName>
</protein>
<dbReference type="Proteomes" id="UP000499080">
    <property type="component" value="Unassembled WGS sequence"/>
</dbReference>
<keyword evidence="2" id="KW-1185">Reference proteome</keyword>
<dbReference type="EMBL" id="BGPR01025549">
    <property type="protein sequence ID" value="GBN94553.1"/>
    <property type="molecule type" value="Genomic_DNA"/>
</dbReference>
<dbReference type="AlphaFoldDB" id="A0A4Y2T414"/>
<accession>A0A4Y2T414</accession>
<organism evidence="1 2">
    <name type="scientific">Araneus ventricosus</name>
    <name type="common">Orbweaver spider</name>
    <name type="synonym">Epeira ventricosa</name>
    <dbReference type="NCBI Taxonomy" id="182803"/>
    <lineage>
        <taxon>Eukaryota</taxon>
        <taxon>Metazoa</taxon>
        <taxon>Ecdysozoa</taxon>
        <taxon>Arthropoda</taxon>
        <taxon>Chelicerata</taxon>
        <taxon>Arachnida</taxon>
        <taxon>Araneae</taxon>
        <taxon>Araneomorphae</taxon>
        <taxon>Entelegynae</taxon>
        <taxon>Araneoidea</taxon>
        <taxon>Araneidae</taxon>
        <taxon>Araneus</taxon>
    </lineage>
</organism>
<name>A0A4Y2T414_ARAVE</name>
<comment type="caution">
    <text evidence="1">The sequence shown here is derived from an EMBL/GenBank/DDBJ whole genome shotgun (WGS) entry which is preliminary data.</text>
</comment>
<reference evidence="1 2" key="1">
    <citation type="journal article" date="2019" name="Sci. Rep.">
        <title>Orb-weaving spider Araneus ventricosus genome elucidates the spidroin gene catalogue.</title>
        <authorList>
            <person name="Kono N."/>
            <person name="Nakamura H."/>
            <person name="Ohtoshi R."/>
            <person name="Moran D.A.P."/>
            <person name="Shinohara A."/>
            <person name="Yoshida Y."/>
            <person name="Fujiwara M."/>
            <person name="Mori M."/>
            <person name="Tomita M."/>
            <person name="Arakawa K."/>
        </authorList>
    </citation>
    <scope>NUCLEOTIDE SEQUENCE [LARGE SCALE GENOMIC DNA]</scope>
</reference>
<sequence length="96" mass="10651">MALPCCYEFSKLQLNAQQELSAEIPAEMGFCVKVPIGAELTVMLQALMGSTITLFICHLSWKFVLQVPTGVIEDYLSEESATKIVYVTFLSPFRGI</sequence>
<evidence type="ECO:0000313" key="1">
    <source>
        <dbReference type="EMBL" id="GBN94553.1"/>
    </source>
</evidence>
<gene>
    <name evidence="1" type="ORF">AVEN_174126_1</name>
</gene>
<evidence type="ECO:0000313" key="2">
    <source>
        <dbReference type="Proteomes" id="UP000499080"/>
    </source>
</evidence>
<proteinExistence type="predicted"/>